<dbReference type="Pfam" id="PF03816">
    <property type="entry name" value="LytR_cpsA_psr"/>
    <property type="match status" value="1"/>
</dbReference>
<evidence type="ECO:0000313" key="6">
    <source>
        <dbReference type="EMBL" id="SDW06940.1"/>
    </source>
</evidence>
<dbReference type="AlphaFoldDB" id="A0A1H2QJ44"/>
<dbReference type="STRING" id="1122204.SAMN05421781_0335"/>
<keyword evidence="4" id="KW-1133">Transmembrane helix</keyword>
<keyword evidence="3" id="KW-0735">Signal-anchor</keyword>
<evidence type="ECO:0000313" key="7">
    <source>
        <dbReference type="Proteomes" id="UP000199488"/>
    </source>
</evidence>
<dbReference type="PANTHER" id="PTHR33392">
    <property type="entry name" value="POLYISOPRENYL-TEICHOIC ACID--PEPTIDOGLYCAN TEICHOIC ACID TRANSFERASE TAGU"/>
    <property type="match status" value="1"/>
</dbReference>
<dbReference type="NCBIfam" id="TIGR00350">
    <property type="entry name" value="lytR_cpsA_psr"/>
    <property type="match status" value="1"/>
</dbReference>
<dbReference type="OrthoDB" id="27330at2"/>
<dbReference type="GO" id="GO:0071555">
    <property type="term" value="P:cell wall organization"/>
    <property type="evidence" value="ECO:0007669"/>
    <property type="project" value="UniProtKB-KW"/>
</dbReference>
<sequence length="309" mass="34759">MKWKKIVLIIGTSLGVMLVVAGSYGWNLVATTFTAIQEDVDRAESENRLDTINFDEGDPFSVLLMGVDESGGADDPNQRTDALVLLTVNPDTKSTQMVSIPRDTYTTIAGEGEKDKINHAYAFGGKDETIHTVEQFLDVPVDYFFQADMAGFEDMVDTINGVSVENSFAFTYKGTHFAEGSQELNGEEALKYARMRKDDPRGDLGRQERQRDLLLGMMDKGTDISSVPKIKSILTVVEDHVRTNFQLKDVWTVQSNYQPAFDQVKQHEIEGEDGEMDDTYYYMPDTAQVQELSDRLNHHLEIEQTDQEA</sequence>
<evidence type="ECO:0000256" key="2">
    <source>
        <dbReference type="ARBA" id="ARBA00022692"/>
    </source>
</evidence>
<keyword evidence="2" id="KW-0812">Transmembrane</keyword>
<protein>
    <submittedName>
        <fullName evidence="6">Transcriptional attenuator, LytR family</fullName>
    </submittedName>
</protein>
<keyword evidence="7" id="KW-1185">Reference proteome</keyword>
<dbReference type="PANTHER" id="PTHR33392:SF6">
    <property type="entry name" value="POLYISOPRENYL-TEICHOIC ACID--PEPTIDOGLYCAN TEICHOIC ACID TRANSFERASE TAGU"/>
    <property type="match status" value="1"/>
</dbReference>
<gene>
    <name evidence="6" type="ORF">SAMN05421781_0335</name>
</gene>
<organism evidence="6 7">
    <name type="scientific">Marinococcus luteus</name>
    <dbReference type="NCBI Taxonomy" id="1122204"/>
    <lineage>
        <taxon>Bacteria</taxon>
        <taxon>Bacillati</taxon>
        <taxon>Bacillota</taxon>
        <taxon>Bacilli</taxon>
        <taxon>Bacillales</taxon>
        <taxon>Bacillaceae</taxon>
        <taxon>Marinococcus</taxon>
    </lineage>
</organism>
<dbReference type="InterPro" id="IPR004474">
    <property type="entry name" value="LytR_CpsA_psr"/>
</dbReference>
<dbReference type="EMBL" id="FNNC01000001">
    <property type="protein sequence ID" value="SDW06940.1"/>
    <property type="molecule type" value="Genomic_DNA"/>
</dbReference>
<proteinExistence type="inferred from homology"/>
<evidence type="ECO:0000256" key="4">
    <source>
        <dbReference type="ARBA" id="ARBA00022989"/>
    </source>
</evidence>
<keyword evidence="4" id="KW-0472">Membrane</keyword>
<dbReference type="InterPro" id="IPR050922">
    <property type="entry name" value="LytR/CpsA/Psr_CW_biosynth"/>
</dbReference>
<dbReference type="RefSeq" id="WP_091610445.1">
    <property type="nucleotide sequence ID" value="NZ_FNNC01000001.1"/>
</dbReference>
<evidence type="ECO:0000256" key="3">
    <source>
        <dbReference type="ARBA" id="ARBA00022968"/>
    </source>
</evidence>
<feature type="domain" description="Cell envelope-related transcriptional attenuator" evidence="5">
    <location>
        <begin position="79"/>
        <end position="220"/>
    </location>
</feature>
<name>A0A1H2QJ44_9BACI</name>
<evidence type="ECO:0000259" key="5">
    <source>
        <dbReference type="Pfam" id="PF03816"/>
    </source>
</evidence>
<accession>A0A1H2QJ44</accession>
<reference evidence="6 7" key="1">
    <citation type="submission" date="2016-10" db="EMBL/GenBank/DDBJ databases">
        <authorList>
            <person name="de Groot N.N."/>
        </authorList>
    </citation>
    <scope>NUCLEOTIDE SEQUENCE [LARGE SCALE GENOMIC DNA]</scope>
    <source>
        <strain evidence="6 7">DSM 23126</strain>
    </source>
</reference>
<dbReference type="Gene3D" id="3.40.630.190">
    <property type="entry name" value="LCP protein"/>
    <property type="match status" value="1"/>
</dbReference>
<dbReference type="Proteomes" id="UP000199488">
    <property type="component" value="Unassembled WGS sequence"/>
</dbReference>
<evidence type="ECO:0000256" key="1">
    <source>
        <dbReference type="ARBA" id="ARBA00006068"/>
    </source>
</evidence>
<comment type="similarity">
    <text evidence="1">Belongs to the LytR/CpsA/Psr (LCP) family.</text>
</comment>